<reference evidence="1" key="1">
    <citation type="submission" date="2021-06" db="EMBL/GenBank/DDBJ databases">
        <title>Parelaphostrongylus tenuis whole genome reference sequence.</title>
        <authorList>
            <person name="Garwood T.J."/>
            <person name="Larsen P.A."/>
            <person name="Fountain-Jones N.M."/>
            <person name="Garbe J.R."/>
            <person name="Macchietto M.G."/>
            <person name="Kania S.A."/>
            <person name="Gerhold R.W."/>
            <person name="Richards J.E."/>
            <person name="Wolf T.M."/>
        </authorList>
    </citation>
    <scope>NUCLEOTIDE SEQUENCE</scope>
    <source>
        <strain evidence="1">MNPRO001-30</strain>
        <tissue evidence="1">Meninges</tissue>
    </source>
</reference>
<dbReference type="Proteomes" id="UP001196413">
    <property type="component" value="Unassembled WGS sequence"/>
</dbReference>
<dbReference type="GO" id="GO:0005769">
    <property type="term" value="C:early endosome"/>
    <property type="evidence" value="ECO:0007669"/>
    <property type="project" value="TreeGrafter"/>
</dbReference>
<gene>
    <name evidence="1" type="ORF">KIN20_034300</name>
</gene>
<comment type="caution">
    <text evidence="1">The sequence shown here is derived from an EMBL/GenBank/DDBJ whole genome shotgun (WGS) entry which is preliminary data.</text>
</comment>
<sequence length="334" mass="37964">MAACLSSWSEIRSILDGLNKKLLKKPNLPLAISQLNSLSLRMQDEELSRHSVICHAEQAHIYHKMGDHNEERKQYLIASHLLFDAFQVGLNGRSRVQSYFPNEIADFYGKAVRLCLDMKALRLAGLISLEASKILIDCEQVEMAIEHAERAVRLLEGEFFTHTQALYCLATIHFHLYQYENLLGDIDDLWMIVMKNRSRSLFGRRMLKDLEVITVMLLQRTKICASGRHKVFKDLYENTTIVGASENSPRLRAVDDSSLSPQEFTLFKNFLCSLSMGKVQQARSLLFTGCSTLKKETTMISSSSSSQTKFKFLSPLAIQVIDRFLDECLGGSQK</sequence>
<proteinExistence type="predicted"/>
<evidence type="ECO:0000313" key="1">
    <source>
        <dbReference type="EMBL" id="KAJ1372207.1"/>
    </source>
</evidence>
<dbReference type="AlphaFoldDB" id="A0AAD5R9E1"/>
<organism evidence="1 2">
    <name type="scientific">Parelaphostrongylus tenuis</name>
    <name type="common">Meningeal worm</name>
    <dbReference type="NCBI Taxonomy" id="148309"/>
    <lineage>
        <taxon>Eukaryota</taxon>
        <taxon>Metazoa</taxon>
        <taxon>Ecdysozoa</taxon>
        <taxon>Nematoda</taxon>
        <taxon>Chromadorea</taxon>
        <taxon>Rhabditida</taxon>
        <taxon>Rhabditina</taxon>
        <taxon>Rhabditomorpha</taxon>
        <taxon>Strongyloidea</taxon>
        <taxon>Metastrongylidae</taxon>
        <taxon>Parelaphostrongylus</taxon>
    </lineage>
</organism>
<dbReference type="InterPro" id="IPR011990">
    <property type="entry name" value="TPR-like_helical_dom_sf"/>
</dbReference>
<dbReference type="PANTHER" id="PTHR16797">
    <property type="entry name" value="FACTOR VIII-ASSOCIATED GENE 1"/>
    <property type="match status" value="1"/>
</dbReference>
<name>A0AAD5R9E1_PARTN</name>
<accession>A0AAD5R9E1</accession>
<protein>
    <submittedName>
        <fullName evidence="1">Uncharacterized protein</fullName>
    </submittedName>
</protein>
<dbReference type="GO" id="GO:0099518">
    <property type="term" value="P:vesicle cytoskeletal trafficking"/>
    <property type="evidence" value="ECO:0007669"/>
    <property type="project" value="TreeGrafter"/>
</dbReference>
<dbReference type="EMBL" id="JAHQIW010007106">
    <property type="protein sequence ID" value="KAJ1372207.1"/>
    <property type="molecule type" value="Genomic_DNA"/>
</dbReference>
<dbReference type="SUPFAM" id="SSF48452">
    <property type="entry name" value="TPR-like"/>
    <property type="match status" value="1"/>
</dbReference>
<keyword evidence="2" id="KW-1185">Reference proteome</keyword>
<dbReference type="InterPro" id="IPR039494">
    <property type="entry name" value="F8A"/>
</dbReference>
<evidence type="ECO:0000313" key="2">
    <source>
        <dbReference type="Proteomes" id="UP001196413"/>
    </source>
</evidence>
<dbReference type="PANTHER" id="PTHR16797:SF4">
    <property type="entry name" value="40-KDA HUNTINGTIN-ASSOCIATED PROTEIN"/>
    <property type="match status" value="1"/>
</dbReference>